<dbReference type="EMBL" id="KZ819333">
    <property type="protein sequence ID" value="PWN18992.1"/>
    <property type="molecule type" value="Genomic_DNA"/>
</dbReference>
<evidence type="ECO:0000313" key="13">
    <source>
        <dbReference type="Proteomes" id="UP000245942"/>
    </source>
</evidence>
<comment type="subcellular location">
    <subcellularLocation>
        <location evidence="1">Membrane</location>
        <topology evidence="1">Multi-pass membrane protein</topology>
    </subcellularLocation>
</comment>
<feature type="transmembrane region" description="Helical" evidence="10">
    <location>
        <begin position="545"/>
        <end position="568"/>
    </location>
</feature>
<feature type="transmembrane region" description="Helical" evidence="10">
    <location>
        <begin position="1434"/>
        <end position="1455"/>
    </location>
</feature>
<keyword evidence="5" id="KW-0547">Nucleotide-binding</keyword>
<dbReference type="InterPro" id="IPR003439">
    <property type="entry name" value="ABC_transporter-like_ATP-bd"/>
</dbReference>
<dbReference type="InterPro" id="IPR043926">
    <property type="entry name" value="ABCG_dom"/>
</dbReference>
<feature type="transmembrane region" description="Helical" evidence="10">
    <location>
        <begin position="513"/>
        <end position="533"/>
    </location>
</feature>
<dbReference type="CDD" id="cd03232">
    <property type="entry name" value="ABCG_PDR_domain2"/>
    <property type="match status" value="1"/>
</dbReference>
<dbReference type="OrthoDB" id="245989at2759"/>
<evidence type="ECO:0000256" key="5">
    <source>
        <dbReference type="ARBA" id="ARBA00022741"/>
    </source>
</evidence>
<feature type="transmembrane region" description="Helical" evidence="10">
    <location>
        <begin position="623"/>
        <end position="646"/>
    </location>
</feature>
<name>A0A316U0Q4_9BASI</name>
<dbReference type="Pfam" id="PF14510">
    <property type="entry name" value="ABC_trans_N"/>
    <property type="match status" value="1"/>
</dbReference>
<dbReference type="SUPFAM" id="SSF52540">
    <property type="entry name" value="P-loop containing nucleoside triphosphate hydrolases"/>
    <property type="match status" value="2"/>
</dbReference>
<dbReference type="InterPro" id="IPR013525">
    <property type="entry name" value="ABC2_TM"/>
</dbReference>
<dbReference type="GO" id="GO:0016020">
    <property type="term" value="C:membrane"/>
    <property type="evidence" value="ECO:0007669"/>
    <property type="project" value="UniProtKB-SubCell"/>
</dbReference>
<keyword evidence="4 10" id="KW-0812">Transmembrane</keyword>
<dbReference type="FunFam" id="3.40.50.300:FF:000054">
    <property type="entry name" value="ABC multidrug transporter atrF"/>
    <property type="match status" value="1"/>
</dbReference>
<organism evidence="12 13">
    <name type="scientific">Pseudomicrostroma glucosiphilum</name>
    <dbReference type="NCBI Taxonomy" id="1684307"/>
    <lineage>
        <taxon>Eukaryota</taxon>
        <taxon>Fungi</taxon>
        <taxon>Dikarya</taxon>
        <taxon>Basidiomycota</taxon>
        <taxon>Ustilaginomycotina</taxon>
        <taxon>Exobasidiomycetes</taxon>
        <taxon>Microstromatales</taxon>
        <taxon>Microstromatales incertae sedis</taxon>
        <taxon>Pseudomicrostroma</taxon>
    </lineage>
</organism>
<feature type="transmembrane region" description="Helical" evidence="10">
    <location>
        <begin position="1281"/>
        <end position="1301"/>
    </location>
</feature>
<gene>
    <name evidence="12" type="ORF">BCV69DRAFT_303935</name>
</gene>
<accession>A0A316U0Q4</accession>
<dbReference type="InterPro" id="IPR034001">
    <property type="entry name" value="ABCG_PDR_1"/>
</dbReference>
<feature type="compositionally biased region" description="Basic and acidic residues" evidence="9">
    <location>
        <begin position="64"/>
        <end position="78"/>
    </location>
</feature>
<dbReference type="GO" id="GO:0140359">
    <property type="term" value="F:ABC-type transporter activity"/>
    <property type="evidence" value="ECO:0007669"/>
    <property type="project" value="InterPro"/>
</dbReference>
<feature type="transmembrane region" description="Helical" evidence="10">
    <location>
        <begin position="1173"/>
        <end position="1191"/>
    </location>
</feature>
<evidence type="ECO:0000256" key="2">
    <source>
        <dbReference type="ARBA" id="ARBA00006012"/>
    </source>
</evidence>
<dbReference type="STRING" id="1684307.A0A316U0Q4"/>
<dbReference type="PANTHER" id="PTHR19241">
    <property type="entry name" value="ATP-BINDING CASSETTE TRANSPORTER"/>
    <property type="match status" value="1"/>
</dbReference>
<protein>
    <submittedName>
        <fullName evidence="12">Putative ATP-binding multidrug cassette transport protein</fullName>
    </submittedName>
</protein>
<reference evidence="12 13" key="1">
    <citation type="journal article" date="2018" name="Mol. Biol. Evol.">
        <title>Broad Genomic Sampling Reveals a Smut Pathogenic Ancestry of the Fungal Clade Ustilaginomycotina.</title>
        <authorList>
            <person name="Kijpornyongpan T."/>
            <person name="Mondo S.J."/>
            <person name="Barry K."/>
            <person name="Sandor L."/>
            <person name="Lee J."/>
            <person name="Lipzen A."/>
            <person name="Pangilinan J."/>
            <person name="LaButti K."/>
            <person name="Hainaut M."/>
            <person name="Henrissat B."/>
            <person name="Grigoriev I.V."/>
            <person name="Spatafora J.W."/>
            <person name="Aime M.C."/>
        </authorList>
    </citation>
    <scope>NUCLEOTIDE SEQUENCE [LARGE SCALE GENOMIC DNA]</scope>
    <source>
        <strain evidence="12 13">MCA 4718</strain>
    </source>
</reference>
<evidence type="ECO:0000256" key="10">
    <source>
        <dbReference type="SAM" id="Phobius"/>
    </source>
</evidence>
<feature type="transmembrane region" description="Helical" evidence="10">
    <location>
        <begin position="1308"/>
        <end position="1329"/>
    </location>
</feature>
<dbReference type="Gene3D" id="3.40.50.300">
    <property type="entry name" value="P-loop containing nucleotide triphosphate hydrolases"/>
    <property type="match status" value="2"/>
</dbReference>
<dbReference type="Proteomes" id="UP000245942">
    <property type="component" value="Unassembled WGS sequence"/>
</dbReference>
<dbReference type="Pfam" id="PF19055">
    <property type="entry name" value="ABC2_membrane_7"/>
    <property type="match status" value="1"/>
</dbReference>
<feature type="region of interest" description="Disordered" evidence="9">
    <location>
        <begin position="1"/>
        <end position="78"/>
    </location>
</feature>
<comment type="similarity">
    <text evidence="2">Belongs to the ABC transporter superfamily. ABCG family. PDR (TC 3.A.1.205) subfamily.</text>
</comment>
<evidence type="ECO:0000256" key="1">
    <source>
        <dbReference type="ARBA" id="ARBA00004141"/>
    </source>
</evidence>
<evidence type="ECO:0000256" key="7">
    <source>
        <dbReference type="ARBA" id="ARBA00022989"/>
    </source>
</evidence>
<dbReference type="InterPro" id="IPR010929">
    <property type="entry name" value="PDR_CDR_ABC"/>
</dbReference>
<evidence type="ECO:0000313" key="12">
    <source>
        <dbReference type="EMBL" id="PWN18992.1"/>
    </source>
</evidence>
<keyword evidence="7 10" id="KW-1133">Transmembrane helix</keyword>
<feature type="domain" description="ABC transporter" evidence="11">
    <location>
        <begin position="833"/>
        <end position="1075"/>
    </location>
</feature>
<proteinExistence type="inferred from homology"/>
<feature type="transmembrane region" description="Helical" evidence="10">
    <location>
        <begin position="652"/>
        <end position="673"/>
    </location>
</feature>
<feature type="domain" description="ABC transporter" evidence="11">
    <location>
        <begin position="149"/>
        <end position="398"/>
    </location>
</feature>
<keyword evidence="3" id="KW-0813">Transport</keyword>
<sequence length="1460" mass="162015">MAGLTPGAAAPLHMDVDSASLTRQQAQIQPEISSTHEDETRAQSESSEVNVAEAKSTLASVDKQLQDEQRQAASSDVEKGDDFIPFNLQDWLRNFAQDAQMDDSQASRKRLGVSWENLDVIGTASMDLKVPTIPGMAVYEIVGPIFKLLKMFGINPVKQGQRKLLQGFTGVAKPGEMVLVLGRPGSGCSTFLKTIADKRSGFIRVDGDVNYGGIGAKEMDKRFRGQVVYSEEDDVHNATLTVSRTIDFALRLKASGATLPDHTQRTFRKLIRDTMLKAFNIEHTKHTLVGSATVRGVSGGERKRVSIIEALCSNATILSWDNSSRGLDASTAYDYAKSMRVLTDFLQATMFVSLYQASDVIYNEFDKVLIIEEGRCVYFGPREQARQYFIDLGYEDRPRQTAADWITGCTDQYERLYQEGRGPHNVPSTPEDLEAAYKKSDVYQLMLQDKLAYDTATKEGHVDFEKTFRTAVKDEKHTGVGKHSQYTVSWPAQVYALFLRQMQMLLGDKFDIAMSYVTSIVLALVAGGIFFDLPTTSAGVFTRGGCLFILLLFSSLTAFAELPTMMLGRPILARQSGFAFFRPSAQTVASLLADFPFGIPRSTLFIVILYFMSGLYRSASAFFTAWFIVLIAYYSFRALFTFFGAVTRDFYGAARLAAVVMTMLVLWAGYVIPQASMARWLFWISYLNPVFYAFEALMVNEFSRVTFTCVASNIVPYGPGYPADLGPNQICTVVGSTPGSDLIPGMAYLTGSFDYQLSHKWRNVGILLAFLFGLVGLCCLAMETSEQGTFSSAMTVKKPSNKEETKLNERLADRRSGATEKTEAKLEVYGKPFTWSNLKYTVPVKGGKRQLLDSIDGYVVPGTMTALMGSSGAGKTTLLDVLADRKTIGVIEGDRLIEGKPIDISFQRQCGYAEQQDIHEPMCSVREALRFSAYLRQPYETSIEEKNQYVEDIIELLELHELADAIIGYPAFGLGVGDRKRVTIGVELAAKPSMLLFLDEPTSGLDGQSAFTICRVLKKLADAGQTILCTIHQPSSLLFETFDRLLLLQRGGQVVYNGPVGKDGQHLIKYFADRGAQCPPGINPAEFMLDAIGAGSQPRMGKKDWAEHYRESSMHQDNLRKIEEINREGASIPATKVNKGSEYAAPWLFQFKVVLRRTLLSTWRQPSYQYTRLIQHIVFALLTGLLFLQLGNNVTTLQYRVFALFMLAVIPAIIMAQIEPFWIMARSTWIREETSKTFSGTVFAVTQLISEVPYAIVCSTAFFLLLYYLVGFQTDSNRAGFFWVMTFLTELFAITIGTMIASFCANAYLASLFTPFLIVIMSLTCGVLTPPASMPNGLYNQFLYNVNPIRFSISSLIANEFQDLPVVCDESEFYTFSPPAGQTCGAYAGPYIASAGGYLNNPDATTGCQYCTYSTGSEFFGAFDITFGERGRDLGIMIAFVAFNAILTVVFTKYLKFSNR</sequence>
<evidence type="ECO:0000256" key="6">
    <source>
        <dbReference type="ARBA" id="ARBA00022840"/>
    </source>
</evidence>
<dbReference type="InterPro" id="IPR027417">
    <property type="entry name" value="P-loop_NTPase"/>
</dbReference>
<keyword evidence="8 10" id="KW-0472">Membrane</keyword>
<dbReference type="GO" id="GO:0016887">
    <property type="term" value="F:ATP hydrolysis activity"/>
    <property type="evidence" value="ECO:0007669"/>
    <property type="project" value="InterPro"/>
</dbReference>
<dbReference type="InterPro" id="IPR029481">
    <property type="entry name" value="ABC_trans_N"/>
</dbReference>
<dbReference type="GO" id="GO:0005524">
    <property type="term" value="F:ATP binding"/>
    <property type="evidence" value="ECO:0007669"/>
    <property type="project" value="UniProtKB-KW"/>
</dbReference>
<dbReference type="GeneID" id="37016387"/>
<dbReference type="SMART" id="SM00382">
    <property type="entry name" value="AAA"/>
    <property type="match status" value="2"/>
</dbReference>
<feature type="transmembrane region" description="Helical" evidence="10">
    <location>
        <begin position="588"/>
        <end position="611"/>
    </location>
</feature>
<dbReference type="PROSITE" id="PS00211">
    <property type="entry name" value="ABC_TRANSPORTER_1"/>
    <property type="match status" value="1"/>
</dbReference>
<feature type="transmembrane region" description="Helical" evidence="10">
    <location>
        <begin position="680"/>
        <end position="698"/>
    </location>
</feature>
<dbReference type="InterPro" id="IPR017871">
    <property type="entry name" value="ABC_transporter-like_CS"/>
</dbReference>
<keyword evidence="13" id="KW-1185">Reference proteome</keyword>
<feature type="transmembrane region" description="Helical" evidence="10">
    <location>
        <begin position="1237"/>
        <end position="1269"/>
    </location>
</feature>
<dbReference type="Pfam" id="PF00005">
    <property type="entry name" value="ABC_tran"/>
    <property type="match status" value="2"/>
</dbReference>
<dbReference type="PROSITE" id="PS50893">
    <property type="entry name" value="ABC_TRANSPORTER_2"/>
    <property type="match status" value="2"/>
</dbReference>
<evidence type="ECO:0000256" key="9">
    <source>
        <dbReference type="SAM" id="MobiDB-lite"/>
    </source>
</evidence>
<dbReference type="RefSeq" id="XP_025346152.1">
    <property type="nucleotide sequence ID" value="XM_025494653.1"/>
</dbReference>
<dbReference type="InterPro" id="IPR003593">
    <property type="entry name" value="AAA+_ATPase"/>
</dbReference>
<evidence type="ECO:0000259" key="11">
    <source>
        <dbReference type="PROSITE" id="PS50893"/>
    </source>
</evidence>
<evidence type="ECO:0000256" key="3">
    <source>
        <dbReference type="ARBA" id="ARBA00022448"/>
    </source>
</evidence>
<dbReference type="Pfam" id="PF01061">
    <property type="entry name" value="ABC2_membrane"/>
    <property type="match status" value="2"/>
</dbReference>
<feature type="compositionally biased region" description="Polar residues" evidence="9">
    <location>
        <begin position="19"/>
        <end position="33"/>
    </location>
</feature>
<dbReference type="CDD" id="cd03233">
    <property type="entry name" value="ABCG_PDR_domain1"/>
    <property type="match status" value="1"/>
</dbReference>
<feature type="transmembrane region" description="Helical" evidence="10">
    <location>
        <begin position="1197"/>
        <end position="1216"/>
    </location>
</feature>
<dbReference type="Pfam" id="PF06422">
    <property type="entry name" value="PDR_CDR"/>
    <property type="match status" value="1"/>
</dbReference>
<evidence type="ECO:0000256" key="4">
    <source>
        <dbReference type="ARBA" id="ARBA00022692"/>
    </source>
</evidence>
<evidence type="ECO:0000256" key="8">
    <source>
        <dbReference type="ARBA" id="ARBA00023136"/>
    </source>
</evidence>
<dbReference type="InterPro" id="IPR034003">
    <property type="entry name" value="ABCG_PDR_2"/>
</dbReference>
<feature type="transmembrane region" description="Helical" evidence="10">
    <location>
        <begin position="764"/>
        <end position="782"/>
    </location>
</feature>
<keyword evidence="6 12" id="KW-0067">ATP-binding</keyword>